<organism evidence="1">
    <name type="scientific">marine sediment metagenome</name>
    <dbReference type="NCBI Taxonomy" id="412755"/>
    <lineage>
        <taxon>unclassified sequences</taxon>
        <taxon>metagenomes</taxon>
        <taxon>ecological metagenomes</taxon>
    </lineage>
</organism>
<dbReference type="EMBL" id="BARS01042444">
    <property type="protein sequence ID" value="GAG41657.1"/>
    <property type="molecule type" value="Genomic_DNA"/>
</dbReference>
<evidence type="ECO:0000313" key="1">
    <source>
        <dbReference type="EMBL" id="GAG41657.1"/>
    </source>
</evidence>
<accession>X0Y2Q8</accession>
<name>X0Y2Q8_9ZZZZ</name>
<reference evidence="1" key="1">
    <citation type="journal article" date="2014" name="Front. Microbiol.">
        <title>High frequency of phylogenetically diverse reductive dehalogenase-homologous genes in deep subseafloor sedimentary metagenomes.</title>
        <authorList>
            <person name="Kawai M."/>
            <person name="Futagami T."/>
            <person name="Toyoda A."/>
            <person name="Takaki Y."/>
            <person name="Nishi S."/>
            <person name="Hori S."/>
            <person name="Arai W."/>
            <person name="Tsubouchi T."/>
            <person name="Morono Y."/>
            <person name="Uchiyama I."/>
            <person name="Ito T."/>
            <person name="Fujiyama A."/>
            <person name="Inagaki F."/>
            <person name="Takami H."/>
        </authorList>
    </citation>
    <scope>NUCLEOTIDE SEQUENCE</scope>
    <source>
        <strain evidence="1">Expedition CK06-06</strain>
    </source>
</reference>
<dbReference type="AlphaFoldDB" id="X0Y2Q8"/>
<feature type="non-terminal residue" evidence="1">
    <location>
        <position position="1"/>
    </location>
</feature>
<protein>
    <submittedName>
        <fullName evidence="1">Uncharacterized protein</fullName>
    </submittedName>
</protein>
<sequence length="103" mass="11483">HQLESWLVYMLPIYLSNPGSATAELVGTIELGLAEIQAGIRSERSLRRLLASYVAYNPIRYQLYPHQTSINVTTSSASQTEPTIPDWVDPSLPWSNVPQTVNV</sequence>
<comment type="caution">
    <text evidence="1">The sequence shown here is derived from an EMBL/GenBank/DDBJ whole genome shotgun (WGS) entry which is preliminary data.</text>
</comment>
<proteinExistence type="predicted"/>
<gene>
    <name evidence="1" type="ORF">S01H1_64400</name>
</gene>